<dbReference type="InterPro" id="IPR050173">
    <property type="entry name" value="ABC_transporter_C-like"/>
</dbReference>
<dbReference type="PROSITE" id="PS00211">
    <property type="entry name" value="ABC_TRANSPORTER_1"/>
    <property type="match status" value="1"/>
</dbReference>
<proteinExistence type="predicted"/>
<evidence type="ECO:0000256" key="1">
    <source>
        <dbReference type="ARBA" id="ARBA00022448"/>
    </source>
</evidence>
<dbReference type="EMBL" id="CAJPIZ010019549">
    <property type="protein sequence ID" value="CAG2116967.1"/>
    <property type="molecule type" value="Genomic_DNA"/>
</dbReference>
<evidence type="ECO:0000256" key="3">
    <source>
        <dbReference type="ARBA" id="ARBA00022741"/>
    </source>
</evidence>
<dbReference type="InterPro" id="IPR003439">
    <property type="entry name" value="ABC_transporter-like_ATP-bd"/>
</dbReference>
<dbReference type="Pfam" id="PF00005">
    <property type="entry name" value="ABC_tran"/>
    <property type="match status" value="1"/>
</dbReference>
<organism evidence="10">
    <name type="scientific">Medioppia subpectinata</name>
    <dbReference type="NCBI Taxonomy" id="1979941"/>
    <lineage>
        <taxon>Eukaryota</taxon>
        <taxon>Metazoa</taxon>
        <taxon>Ecdysozoa</taxon>
        <taxon>Arthropoda</taxon>
        <taxon>Chelicerata</taxon>
        <taxon>Arachnida</taxon>
        <taxon>Acari</taxon>
        <taxon>Acariformes</taxon>
        <taxon>Sarcoptiformes</taxon>
        <taxon>Oribatida</taxon>
        <taxon>Brachypylina</taxon>
        <taxon>Oppioidea</taxon>
        <taxon>Oppiidae</taxon>
        <taxon>Medioppia</taxon>
    </lineage>
</organism>
<keyword evidence="3" id="KW-0547">Nucleotide-binding</keyword>
<keyword evidence="5" id="KW-1133">Transmembrane helix</keyword>
<dbReference type="EMBL" id="OC874124">
    <property type="protein sequence ID" value="CAD7637289.1"/>
    <property type="molecule type" value="Genomic_DNA"/>
</dbReference>
<keyword evidence="6" id="KW-0472">Membrane</keyword>
<evidence type="ECO:0000256" key="7">
    <source>
        <dbReference type="SAM" id="MobiDB-lite"/>
    </source>
</evidence>
<keyword evidence="11" id="KW-1185">Reference proteome</keyword>
<evidence type="ECO:0000259" key="8">
    <source>
        <dbReference type="Pfam" id="PF00005"/>
    </source>
</evidence>
<dbReference type="Proteomes" id="UP000759131">
    <property type="component" value="Unassembled WGS sequence"/>
</dbReference>
<evidence type="ECO:0000313" key="9">
    <source>
        <dbReference type="EMBL" id="CAD7637289.1"/>
    </source>
</evidence>
<feature type="compositionally biased region" description="Basic and acidic residues" evidence="7">
    <location>
        <begin position="227"/>
        <end position="237"/>
    </location>
</feature>
<name>A0A7R9QDQ6_9ACAR</name>
<evidence type="ECO:0000256" key="6">
    <source>
        <dbReference type="ARBA" id="ARBA00023136"/>
    </source>
</evidence>
<dbReference type="GO" id="GO:0042626">
    <property type="term" value="F:ATPase-coupled transmembrane transporter activity"/>
    <property type="evidence" value="ECO:0007669"/>
    <property type="project" value="TreeGrafter"/>
</dbReference>
<keyword evidence="4" id="KW-0067">ATP-binding</keyword>
<evidence type="ECO:0000256" key="5">
    <source>
        <dbReference type="ARBA" id="ARBA00022989"/>
    </source>
</evidence>
<sequence>MSPPTGLMVIDGVDTSSISLADLRNKLSIIPQDPVLFAGPVRRNIDPFNGHTDKRLWEVLEEVRLKDAVIDLAGGLDADISEGGGNFSVGQRQLICLARAILKNNRILVLDEATANVDPTTDALIQQTIRDKFADCTVLTIAHRLHTIMDSDRVLVLDAGRVIEFDEPHTLLANESGLFASMVRMTGKGMAQNLKEMAQIAYDNRRNESPFNRFQISDIKNTLSKEAPKIDNIHESPEIDEDRDAGVEMATSDERTDSSDSGNRGDDDEAKTDL</sequence>
<dbReference type="GO" id="GO:0016887">
    <property type="term" value="F:ATP hydrolysis activity"/>
    <property type="evidence" value="ECO:0007669"/>
    <property type="project" value="InterPro"/>
</dbReference>
<dbReference type="SUPFAM" id="SSF52540">
    <property type="entry name" value="P-loop containing nucleoside triphosphate hydrolases"/>
    <property type="match status" value="1"/>
</dbReference>
<keyword evidence="2" id="KW-0812">Transmembrane</keyword>
<evidence type="ECO:0000256" key="2">
    <source>
        <dbReference type="ARBA" id="ARBA00022692"/>
    </source>
</evidence>
<feature type="domain" description="ABC transporter" evidence="8">
    <location>
        <begin position="2"/>
        <end position="115"/>
    </location>
</feature>
<protein>
    <recommendedName>
        <fullName evidence="8">ABC transporter domain-containing protein</fullName>
    </recommendedName>
</protein>
<feature type="region of interest" description="Disordered" evidence="7">
    <location>
        <begin position="227"/>
        <end position="274"/>
    </location>
</feature>
<reference evidence="10" key="1">
    <citation type="submission" date="2020-11" db="EMBL/GenBank/DDBJ databases">
        <authorList>
            <person name="Tran Van P."/>
        </authorList>
    </citation>
    <scope>NUCLEOTIDE SEQUENCE</scope>
</reference>
<accession>A0A7R9QDQ6</accession>
<evidence type="ECO:0000256" key="4">
    <source>
        <dbReference type="ARBA" id="ARBA00022840"/>
    </source>
</evidence>
<dbReference type="CDD" id="cd03244">
    <property type="entry name" value="ABCC_MRP_domain2"/>
    <property type="match status" value="1"/>
</dbReference>
<dbReference type="EMBL" id="CAJPIZ010026068">
    <property type="protein sequence ID" value="CAG2118932.1"/>
    <property type="molecule type" value="Genomic_DNA"/>
</dbReference>
<dbReference type="GO" id="GO:0016020">
    <property type="term" value="C:membrane"/>
    <property type="evidence" value="ECO:0007669"/>
    <property type="project" value="TreeGrafter"/>
</dbReference>
<dbReference type="AlphaFoldDB" id="A0A7R9QDQ6"/>
<dbReference type="InterPro" id="IPR027417">
    <property type="entry name" value="P-loop_NTPase"/>
</dbReference>
<keyword evidence="1" id="KW-0813">Transport</keyword>
<dbReference type="PANTHER" id="PTHR24223">
    <property type="entry name" value="ATP-BINDING CASSETTE SUB-FAMILY C"/>
    <property type="match status" value="1"/>
</dbReference>
<dbReference type="InterPro" id="IPR017871">
    <property type="entry name" value="ABC_transporter-like_CS"/>
</dbReference>
<evidence type="ECO:0000313" key="11">
    <source>
        <dbReference type="Proteomes" id="UP000759131"/>
    </source>
</evidence>
<evidence type="ECO:0000313" key="10">
    <source>
        <dbReference type="EMBL" id="CAD7641882.1"/>
    </source>
</evidence>
<dbReference type="GO" id="GO:0005524">
    <property type="term" value="F:ATP binding"/>
    <property type="evidence" value="ECO:0007669"/>
    <property type="project" value="UniProtKB-KW"/>
</dbReference>
<dbReference type="EMBL" id="OC880643">
    <property type="protein sequence ID" value="CAD7641882.1"/>
    <property type="molecule type" value="Genomic_DNA"/>
</dbReference>
<dbReference type="OrthoDB" id="6500128at2759"/>
<dbReference type="FunFam" id="3.40.50.300:FF:000630">
    <property type="entry name" value="ATP-binding cassette (ABC) transporter, putative"/>
    <property type="match status" value="1"/>
</dbReference>
<dbReference type="Gene3D" id="3.40.50.300">
    <property type="entry name" value="P-loop containing nucleotide triphosphate hydrolases"/>
    <property type="match status" value="1"/>
</dbReference>
<gene>
    <name evidence="9" type="ORF">OSB1V03_LOCUS16922</name>
    <name evidence="10" type="ORF">OSB1V03_LOCUS18882</name>
</gene>